<dbReference type="PANTHER" id="PTHR30093:SF44">
    <property type="entry name" value="TYPE II SECRETION SYSTEM CORE PROTEIN G"/>
    <property type="match status" value="1"/>
</dbReference>
<evidence type="ECO:0000256" key="2">
    <source>
        <dbReference type="ARBA" id="ARBA00022481"/>
    </source>
</evidence>
<dbReference type="GO" id="GO:0016020">
    <property type="term" value="C:membrane"/>
    <property type="evidence" value="ECO:0007669"/>
    <property type="project" value="UniProtKB-SubCell"/>
</dbReference>
<dbReference type="AlphaFoldDB" id="A0A411HKE3"/>
<dbReference type="KEGG" id="xbc:ELE36_11270"/>
<evidence type="ECO:0000256" key="5">
    <source>
        <dbReference type="ARBA" id="ARBA00023136"/>
    </source>
</evidence>
<dbReference type="Pfam" id="PF07963">
    <property type="entry name" value="N_methyl"/>
    <property type="match status" value="1"/>
</dbReference>
<sequence length="144" mass="15686">MRHISKKTKGFTLIELMVVIAIIGILMAIAIPAYKDYIIRGNLVEGTNQLSAYRAQMEQFYQDARQYTTTGAYTSPCPVNVVSASGKWKYNCVPAAANYTITAQGIGVVVGFTYQIDNTNSQKTTAAPTGWPTSTTSWTMSRGG</sequence>
<dbReference type="InterPro" id="IPR012902">
    <property type="entry name" value="N_methyl_site"/>
</dbReference>
<feature type="transmembrane region" description="Helical" evidence="7">
    <location>
        <begin position="12"/>
        <end position="34"/>
    </location>
</feature>
<evidence type="ECO:0000256" key="4">
    <source>
        <dbReference type="ARBA" id="ARBA00022989"/>
    </source>
</evidence>
<proteinExistence type="predicted"/>
<keyword evidence="9" id="KW-1185">Reference proteome</keyword>
<evidence type="ECO:0000313" key="9">
    <source>
        <dbReference type="Proteomes" id="UP000291562"/>
    </source>
</evidence>
<protein>
    <submittedName>
        <fullName evidence="8">Prepilin-type N-terminal cleavage/methylation domain-containing protein</fullName>
    </submittedName>
</protein>
<keyword evidence="5 7" id="KW-0472">Membrane</keyword>
<keyword evidence="3 7" id="KW-0812">Transmembrane</keyword>
<feature type="region of interest" description="Disordered" evidence="6">
    <location>
        <begin position="122"/>
        <end position="144"/>
    </location>
</feature>
<reference evidence="8 9" key="1">
    <citation type="submission" date="2019-01" db="EMBL/GenBank/DDBJ databases">
        <title>Pseudolysobacter antarctica gen. nov., sp. nov., isolated from Fildes Peninsula, Antarctica.</title>
        <authorList>
            <person name="Wei Z."/>
            <person name="Peng F."/>
        </authorList>
    </citation>
    <scope>NUCLEOTIDE SEQUENCE [LARGE SCALE GENOMIC DNA]</scope>
    <source>
        <strain evidence="8 9">AQ6-296</strain>
    </source>
</reference>
<dbReference type="GO" id="GO:0043683">
    <property type="term" value="P:type IV pilus assembly"/>
    <property type="evidence" value="ECO:0007669"/>
    <property type="project" value="InterPro"/>
</dbReference>
<dbReference type="InterPro" id="IPR031982">
    <property type="entry name" value="PilE-like"/>
</dbReference>
<dbReference type="Gene3D" id="3.30.700.10">
    <property type="entry name" value="Glycoprotein, Type 4 Pilin"/>
    <property type="match status" value="1"/>
</dbReference>
<accession>A0A411HKE3</accession>
<dbReference type="RefSeq" id="WP_129833348.1">
    <property type="nucleotide sequence ID" value="NZ_CP035704.1"/>
</dbReference>
<dbReference type="Pfam" id="PF16732">
    <property type="entry name" value="ComP_DUS"/>
    <property type="match status" value="1"/>
</dbReference>
<keyword evidence="2" id="KW-0488">Methylation</keyword>
<feature type="compositionally biased region" description="Low complexity" evidence="6">
    <location>
        <begin position="124"/>
        <end position="144"/>
    </location>
</feature>
<keyword evidence="4 7" id="KW-1133">Transmembrane helix</keyword>
<comment type="subcellular location">
    <subcellularLocation>
        <location evidence="1">Membrane</location>
        <topology evidence="1">Single-pass membrane protein</topology>
    </subcellularLocation>
</comment>
<dbReference type="OrthoDB" id="5296638at2"/>
<dbReference type="NCBIfam" id="TIGR02532">
    <property type="entry name" value="IV_pilin_GFxxxE"/>
    <property type="match status" value="1"/>
</dbReference>
<evidence type="ECO:0000256" key="6">
    <source>
        <dbReference type="SAM" id="MobiDB-lite"/>
    </source>
</evidence>
<dbReference type="PANTHER" id="PTHR30093">
    <property type="entry name" value="GENERAL SECRETION PATHWAY PROTEIN G"/>
    <property type="match status" value="1"/>
</dbReference>
<organism evidence="8 9">
    <name type="scientific">Pseudolysobacter antarcticus</name>
    <dbReference type="NCBI Taxonomy" id="2511995"/>
    <lineage>
        <taxon>Bacteria</taxon>
        <taxon>Pseudomonadati</taxon>
        <taxon>Pseudomonadota</taxon>
        <taxon>Gammaproteobacteria</taxon>
        <taxon>Lysobacterales</taxon>
        <taxon>Rhodanobacteraceae</taxon>
        <taxon>Pseudolysobacter</taxon>
    </lineage>
</organism>
<dbReference type="EMBL" id="CP035704">
    <property type="protein sequence ID" value="QBB70884.1"/>
    <property type="molecule type" value="Genomic_DNA"/>
</dbReference>
<gene>
    <name evidence="8" type="ORF">ELE36_11270</name>
</gene>
<evidence type="ECO:0000256" key="1">
    <source>
        <dbReference type="ARBA" id="ARBA00004167"/>
    </source>
</evidence>
<evidence type="ECO:0000313" key="8">
    <source>
        <dbReference type="EMBL" id="QBB70884.1"/>
    </source>
</evidence>
<evidence type="ECO:0000256" key="7">
    <source>
        <dbReference type="SAM" id="Phobius"/>
    </source>
</evidence>
<dbReference type="InterPro" id="IPR045584">
    <property type="entry name" value="Pilin-like"/>
</dbReference>
<name>A0A411HKE3_9GAMM</name>
<dbReference type="SUPFAM" id="SSF54523">
    <property type="entry name" value="Pili subunits"/>
    <property type="match status" value="1"/>
</dbReference>
<dbReference type="Proteomes" id="UP000291562">
    <property type="component" value="Chromosome"/>
</dbReference>
<dbReference type="PROSITE" id="PS00409">
    <property type="entry name" value="PROKAR_NTER_METHYL"/>
    <property type="match status" value="1"/>
</dbReference>
<evidence type="ECO:0000256" key="3">
    <source>
        <dbReference type="ARBA" id="ARBA00022692"/>
    </source>
</evidence>